<keyword evidence="2" id="KW-1185">Reference proteome</keyword>
<dbReference type="EMBL" id="JACIJR010000011">
    <property type="protein sequence ID" value="MBB5730882.1"/>
    <property type="molecule type" value="Genomic_DNA"/>
</dbReference>
<accession>A0A7W9BVG3</accession>
<comment type="caution">
    <text evidence="1">The sequence shown here is derived from an EMBL/GenBank/DDBJ whole genome shotgun (WGS) entry which is preliminary data.</text>
</comment>
<gene>
    <name evidence="1" type="ORF">FHS99_003389</name>
</gene>
<evidence type="ECO:0000313" key="2">
    <source>
        <dbReference type="Proteomes" id="UP000546701"/>
    </source>
</evidence>
<name>A0A7W9BVG3_9SPHN</name>
<reference evidence="1 2" key="1">
    <citation type="submission" date="2020-08" db="EMBL/GenBank/DDBJ databases">
        <title>Genomic Encyclopedia of Type Strains, Phase IV (KMG-IV): sequencing the most valuable type-strain genomes for metagenomic binning, comparative biology and taxonomic classification.</title>
        <authorList>
            <person name="Goeker M."/>
        </authorList>
    </citation>
    <scope>NUCLEOTIDE SEQUENCE [LARGE SCALE GENOMIC DNA]</scope>
    <source>
        <strain evidence="1 2">DSM 103336</strain>
    </source>
</reference>
<sequence length="64" mass="7133">MDEQGKGRGRPSDGPKQPVYARIASDKHELLHRLKDEKGWSLVTAMERAVDALAKQEGFSEHSS</sequence>
<dbReference type="AlphaFoldDB" id="A0A7W9BVG3"/>
<protein>
    <submittedName>
        <fullName evidence="1">Uncharacterized protein</fullName>
    </submittedName>
</protein>
<proteinExistence type="predicted"/>
<organism evidence="1 2">
    <name type="scientific">Sphingomonas prati</name>
    <dbReference type="NCBI Taxonomy" id="1843237"/>
    <lineage>
        <taxon>Bacteria</taxon>
        <taxon>Pseudomonadati</taxon>
        <taxon>Pseudomonadota</taxon>
        <taxon>Alphaproteobacteria</taxon>
        <taxon>Sphingomonadales</taxon>
        <taxon>Sphingomonadaceae</taxon>
        <taxon>Sphingomonas</taxon>
    </lineage>
</organism>
<dbReference type="Proteomes" id="UP000546701">
    <property type="component" value="Unassembled WGS sequence"/>
</dbReference>
<evidence type="ECO:0000313" key="1">
    <source>
        <dbReference type="EMBL" id="MBB5730882.1"/>
    </source>
</evidence>